<name>A0ABW6R0S9_9NOCA</name>
<dbReference type="Proteomes" id="UP001601948">
    <property type="component" value="Unassembled WGS sequence"/>
</dbReference>
<sequence>MNEEFVSIIRARLPFLTDEEPLLPDANLTDLGLDSLRTVSLLLDLEDALAISLPDSVVGDPETFSTPQRLWQAVDEVRANS</sequence>
<proteinExistence type="predicted"/>
<evidence type="ECO:0000313" key="2">
    <source>
        <dbReference type="EMBL" id="MFF3227106.1"/>
    </source>
</evidence>
<reference evidence="2 3" key="1">
    <citation type="submission" date="2024-10" db="EMBL/GenBank/DDBJ databases">
        <title>The Natural Products Discovery Center: Release of the First 8490 Sequenced Strains for Exploring Actinobacteria Biosynthetic Diversity.</title>
        <authorList>
            <person name="Kalkreuter E."/>
            <person name="Kautsar S.A."/>
            <person name="Yang D."/>
            <person name="Bader C.D."/>
            <person name="Teijaro C.N."/>
            <person name="Fluegel L."/>
            <person name="Davis C.M."/>
            <person name="Simpson J.R."/>
            <person name="Lauterbach L."/>
            <person name="Steele A.D."/>
            <person name="Gui C."/>
            <person name="Meng S."/>
            <person name="Li G."/>
            <person name="Viehrig K."/>
            <person name="Ye F."/>
            <person name="Su P."/>
            <person name="Kiefer A.F."/>
            <person name="Nichols A."/>
            <person name="Cepeda A.J."/>
            <person name="Yan W."/>
            <person name="Fan B."/>
            <person name="Jiang Y."/>
            <person name="Adhikari A."/>
            <person name="Zheng C.-J."/>
            <person name="Schuster L."/>
            <person name="Cowan T.M."/>
            <person name="Smanski M.J."/>
            <person name="Chevrette M.G."/>
            <person name="De Carvalho L.P.S."/>
            <person name="Shen B."/>
        </authorList>
    </citation>
    <scope>NUCLEOTIDE SEQUENCE [LARGE SCALE GENOMIC DNA]</scope>
    <source>
        <strain evidence="2 3">NPDC003040</strain>
    </source>
</reference>
<feature type="domain" description="Carrier" evidence="1">
    <location>
        <begin position="1"/>
        <end position="78"/>
    </location>
</feature>
<dbReference type="PROSITE" id="PS50075">
    <property type="entry name" value="CARRIER"/>
    <property type="match status" value="1"/>
</dbReference>
<dbReference type="InterPro" id="IPR036736">
    <property type="entry name" value="ACP-like_sf"/>
</dbReference>
<dbReference type="Pfam" id="PF00550">
    <property type="entry name" value="PP-binding"/>
    <property type="match status" value="1"/>
</dbReference>
<dbReference type="InterPro" id="IPR009081">
    <property type="entry name" value="PP-bd_ACP"/>
</dbReference>
<dbReference type="RefSeq" id="WP_387722902.1">
    <property type="nucleotide sequence ID" value="NZ_JBIAPI010000009.1"/>
</dbReference>
<dbReference type="SUPFAM" id="SSF47336">
    <property type="entry name" value="ACP-like"/>
    <property type="match status" value="1"/>
</dbReference>
<dbReference type="EMBL" id="JBIAPI010000009">
    <property type="protein sequence ID" value="MFF3227106.1"/>
    <property type="molecule type" value="Genomic_DNA"/>
</dbReference>
<dbReference type="Gene3D" id="1.10.1200.10">
    <property type="entry name" value="ACP-like"/>
    <property type="match status" value="1"/>
</dbReference>
<evidence type="ECO:0000313" key="3">
    <source>
        <dbReference type="Proteomes" id="UP001601948"/>
    </source>
</evidence>
<accession>A0ABW6R0S9</accession>
<evidence type="ECO:0000259" key="1">
    <source>
        <dbReference type="PROSITE" id="PS50075"/>
    </source>
</evidence>
<keyword evidence="3" id="KW-1185">Reference proteome</keyword>
<protein>
    <submittedName>
        <fullName evidence="2">Phosphopantetheine-binding protein</fullName>
    </submittedName>
</protein>
<comment type="caution">
    <text evidence="2">The sequence shown here is derived from an EMBL/GenBank/DDBJ whole genome shotgun (WGS) entry which is preliminary data.</text>
</comment>
<organism evidence="2 3">
    <name type="scientific">Nocardia suismassiliense</name>
    <dbReference type="NCBI Taxonomy" id="2077092"/>
    <lineage>
        <taxon>Bacteria</taxon>
        <taxon>Bacillati</taxon>
        <taxon>Actinomycetota</taxon>
        <taxon>Actinomycetes</taxon>
        <taxon>Mycobacteriales</taxon>
        <taxon>Nocardiaceae</taxon>
        <taxon>Nocardia</taxon>
    </lineage>
</organism>
<gene>
    <name evidence="2" type="ORF">ACFYV7_30215</name>
</gene>